<keyword evidence="1" id="KW-1133">Transmembrane helix</keyword>
<evidence type="ECO:0000313" key="2">
    <source>
        <dbReference type="EMBL" id="RTG83857.1"/>
    </source>
</evidence>
<accession>A0A430Q838</accession>
<evidence type="ECO:0000256" key="1">
    <source>
        <dbReference type="SAM" id="Phobius"/>
    </source>
</evidence>
<dbReference type="EMBL" id="QMKO01002336">
    <property type="protein sequence ID" value="RTG83857.1"/>
    <property type="molecule type" value="Genomic_DNA"/>
</dbReference>
<keyword evidence="1" id="KW-0812">Transmembrane</keyword>
<gene>
    <name evidence="2" type="ORF">DC041_0004296</name>
</gene>
<evidence type="ECO:0000313" key="3">
    <source>
        <dbReference type="Proteomes" id="UP000290809"/>
    </source>
</evidence>
<dbReference type="AlphaFoldDB" id="A0A430Q838"/>
<reference evidence="2 3" key="1">
    <citation type="journal article" date="2019" name="PLoS Pathog.">
        <title>Genome sequence of the bovine parasite Schistosoma bovis Tanzania.</title>
        <authorList>
            <person name="Oey H."/>
            <person name="Zakrzewski M."/>
            <person name="Gobert G."/>
            <person name="Gravermann K."/>
            <person name="Stoye J."/>
            <person name="Jones M."/>
            <person name="Mcmanus D."/>
            <person name="Krause L."/>
        </authorList>
    </citation>
    <scope>NUCLEOTIDE SEQUENCE [LARGE SCALE GENOMIC DNA]</scope>
    <source>
        <strain evidence="2 3">TAN1997</strain>
    </source>
</reference>
<feature type="transmembrane region" description="Helical" evidence="1">
    <location>
        <begin position="12"/>
        <end position="32"/>
    </location>
</feature>
<keyword evidence="3" id="KW-1185">Reference proteome</keyword>
<name>A0A430Q838_SCHBO</name>
<protein>
    <submittedName>
        <fullName evidence="2">Uncharacterized protein</fullName>
    </submittedName>
</protein>
<proteinExistence type="predicted"/>
<comment type="caution">
    <text evidence="2">The sequence shown here is derived from an EMBL/GenBank/DDBJ whole genome shotgun (WGS) entry which is preliminary data.</text>
</comment>
<feature type="transmembrane region" description="Helical" evidence="1">
    <location>
        <begin position="38"/>
        <end position="57"/>
    </location>
</feature>
<organism evidence="2 3">
    <name type="scientific">Schistosoma bovis</name>
    <name type="common">Blood fluke</name>
    <dbReference type="NCBI Taxonomy" id="6184"/>
    <lineage>
        <taxon>Eukaryota</taxon>
        <taxon>Metazoa</taxon>
        <taxon>Spiralia</taxon>
        <taxon>Lophotrochozoa</taxon>
        <taxon>Platyhelminthes</taxon>
        <taxon>Trematoda</taxon>
        <taxon>Digenea</taxon>
        <taxon>Strigeidida</taxon>
        <taxon>Schistosomatoidea</taxon>
        <taxon>Schistosomatidae</taxon>
        <taxon>Schistosoma</taxon>
    </lineage>
</organism>
<sequence>MGLVFRLPPKEYEFLALIVVVYWILVIGHAAADYSLLIGIPLLPLIILQIALLLHVWKTLKKRAKYQITAIN</sequence>
<dbReference type="Proteomes" id="UP000290809">
    <property type="component" value="Unassembled WGS sequence"/>
</dbReference>
<keyword evidence="1" id="KW-0472">Membrane</keyword>